<dbReference type="GO" id="GO:0006047">
    <property type="term" value="P:UDP-N-acetylglucosamine metabolic process"/>
    <property type="evidence" value="ECO:0007669"/>
    <property type="project" value="InterPro"/>
</dbReference>
<dbReference type="InterPro" id="IPR020004">
    <property type="entry name" value="UDP-GlcNAc_Epase"/>
</dbReference>
<comment type="caution">
    <text evidence="2">The sequence shown here is derived from an EMBL/GenBank/DDBJ whole genome shotgun (WGS) entry which is preliminary data.</text>
</comment>
<gene>
    <name evidence="2" type="ORF">AYY17_19200</name>
</gene>
<evidence type="ECO:0000259" key="1">
    <source>
        <dbReference type="Pfam" id="PF02350"/>
    </source>
</evidence>
<proteinExistence type="predicted"/>
<feature type="domain" description="UDP-N-acetylglucosamine 2-epimerase" evidence="1">
    <location>
        <begin position="28"/>
        <end position="374"/>
    </location>
</feature>
<dbReference type="PANTHER" id="PTHR43174:SF3">
    <property type="entry name" value="UDP-N-ACETYLGLUCOSAMINE 2-EPIMERASE"/>
    <property type="match status" value="1"/>
</dbReference>
<dbReference type="Gene3D" id="3.40.50.2000">
    <property type="entry name" value="Glycogen Phosphorylase B"/>
    <property type="match status" value="2"/>
</dbReference>
<dbReference type="RefSeq" id="WP_067422952.1">
    <property type="nucleotide sequence ID" value="NZ_LZEX01000011.1"/>
</dbReference>
<accession>A0A1B8HJT6</accession>
<dbReference type="GO" id="GO:0004553">
    <property type="term" value="F:hydrolase activity, hydrolyzing O-glycosyl compounds"/>
    <property type="evidence" value="ECO:0007669"/>
    <property type="project" value="InterPro"/>
</dbReference>
<name>A0A1B8HJT6_9GAMM</name>
<dbReference type="InterPro" id="IPR003331">
    <property type="entry name" value="UDP_GlcNAc_Epimerase_2_dom"/>
</dbReference>
<dbReference type="Pfam" id="PF02350">
    <property type="entry name" value="Epimerase_2"/>
    <property type="match status" value="1"/>
</dbReference>
<dbReference type="SUPFAM" id="SSF53756">
    <property type="entry name" value="UDP-Glycosyltransferase/glycogen phosphorylase"/>
    <property type="match status" value="1"/>
</dbReference>
<sequence>MNLIKVKKVAVFTGTRAEYGLLYWLLKDIQNDPELSLQLIVSGMHFAPEFGETYKQIEKDGFHIDEKIEILLSSNSSVGTAKSIGLGVLGFADSFSRLQPDVLVILGDRFEALAAAQTAMILKIPILHLHGGEITEGAYDDAIRHAITKLSYLHGTSTDEHRQRVIQLGESPSRVKNIGAMGLEHLRRTPLMSISELGESLKFNLRQPYFLVTYHPVTLGKEPPELSFQILTEALDAYPEYQVILTYPNADDGGRLIIPMIEKYTAAHPSRVIAIPSLGQVRYLSAVKYSVAVIGNSSSGIIEVPSFDIPTINIGVRQKGRLAAKSVLHTPIELSSIKNAIDSAIDRSYMTKNEKIINPYGQGNSSSQAINMIKSIDSTSYKSFFDLIFETID</sequence>
<dbReference type="InterPro" id="IPR029767">
    <property type="entry name" value="WecB-like"/>
</dbReference>
<dbReference type="PANTHER" id="PTHR43174">
    <property type="entry name" value="UDP-N-ACETYLGLUCOSAMINE 2-EPIMERASE"/>
    <property type="match status" value="1"/>
</dbReference>
<dbReference type="NCBIfam" id="TIGR03568">
    <property type="entry name" value="NeuC_NnaA"/>
    <property type="match status" value="1"/>
</dbReference>
<reference evidence="2 3" key="1">
    <citation type="submission" date="2016-06" db="EMBL/GenBank/DDBJ databases">
        <authorList>
            <person name="Kjaerup R.B."/>
            <person name="Dalgaard T.S."/>
            <person name="Juul-Madsen H.R."/>
        </authorList>
    </citation>
    <scope>NUCLEOTIDE SEQUENCE [LARGE SCALE GENOMIC DNA]</scope>
    <source>
        <strain evidence="2 3">GCSL-Mp3</strain>
    </source>
</reference>
<dbReference type="EMBL" id="LZEX01000011">
    <property type="protein sequence ID" value="OBU09371.1"/>
    <property type="molecule type" value="Genomic_DNA"/>
</dbReference>
<evidence type="ECO:0000313" key="3">
    <source>
        <dbReference type="Proteomes" id="UP000092247"/>
    </source>
</evidence>
<protein>
    <submittedName>
        <fullName evidence="2">UDP-N-acetyl-D-glucosamine 2-epimerase, UDP-hydrolysing</fullName>
    </submittedName>
</protein>
<dbReference type="AlphaFoldDB" id="A0A1B8HJT6"/>
<dbReference type="Proteomes" id="UP000092247">
    <property type="component" value="Unassembled WGS sequence"/>
</dbReference>
<dbReference type="CDD" id="cd03786">
    <property type="entry name" value="GTB_UDP-GlcNAc_2-Epimerase"/>
    <property type="match status" value="1"/>
</dbReference>
<evidence type="ECO:0000313" key="2">
    <source>
        <dbReference type="EMBL" id="OBU09371.1"/>
    </source>
</evidence>
<organism evidence="2 3">
    <name type="scientific">Morganella psychrotolerans</name>
    <dbReference type="NCBI Taxonomy" id="368603"/>
    <lineage>
        <taxon>Bacteria</taxon>
        <taxon>Pseudomonadati</taxon>
        <taxon>Pseudomonadota</taxon>
        <taxon>Gammaproteobacteria</taxon>
        <taxon>Enterobacterales</taxon>
        <taxon>Morganellaceae</taxon>
        <taxon>Morganella</taxon>
    </lineage>
</organism>